<sequence>MVKKQIIPWLCLIISAQAIAFIACQSSTSKPKASKPAIDPIKGGFSTGMNFNDNKQSDQKHANKRGMEVAVVHDRKGAYGGSVLTKPRKNKSAASSLPVALAHIILSVCVVVTYMFLY</sequence>
<evidence type="ECO:0000313" key="3">
    <source>
        <dbReference type="EMBL" id="PIN17634.1"/>
    </source>
</evidence>
<keyword evidence="2" id="KW-0472">Membrane</keyword>
<dbReference type="PROSITE" id="PS51257">
    <property type="entry name" value="PROKAR_LIPOPROTEIN"/>
    <property type="match status" value="1"/>
</dbReference>
<gene>
    <name evidence="3" type="ORF">CDL12_09701</name>
</gene>
<dbReference type="Proteomes" id="UP000231279">
    <property type="component" value="Unassembled WGS sequence"/>
</dbReference>
<feature type="transmembrane region" description="Helical" evidence="2">
    <location>
        <begin position="6"/>
        <end position="24"/>
    </location>
</feature>
<name>A0A2G9HJF8_9LAMI</name>
<protein>
    <submittedName>
        <fullName evidence="3">Uncharacterized protein</fullName>
    </submittedName>
</protein>
<dbReference type="AlphaFoldDB" id="A0A2G9HJF8"/>
<feature type="compositionally biased region" description="Basic and acidic residues" evidence="1">
    <location>
        <begin position="55"/>
        <end position="65"/>
    </location>
</feature>
<evidence type="ECO:0000256" key="1">
    <source>
        <dbReference type="SAM" id="MobiDB-lite"/>
    </source>
</evidence>
<accession>A0A2G9HJF8</accession>
<comment type="caution">
    <text evidence="3">The sequence shown here is derived from an EMBL/GenBank/DDBJ whole genome shotgun (WGS) entry which is preliminary data.</text>
</comment>
<dbReference type="EMBL" id="NKXS01001627">
    <property type="protein sequence ID" value="PIN17634.1"/>
    <property type="molecule type" value="Genomic_DNA"/>
</dbReference>
<feature type="region of interest" description="Disordered" evidence="1">
    <location>
        <begin position="46"/>
        <end position="65"/>
    </location>
</feature>
<keyword evidence="2" id="KW-1133">Transmembrane helix</keyword>
<evidence type="ECO:0000313" key="4">
    <source>
        <dbReference type="Proteomes" id="UP000231279"/>
    </source>
</evidence>
<keyword evidence="2" id="KW-0812">Transmembrane</keyword>
<dbReference type="OrthoDB" id="1631698at2759"/>
<reference evidence="4" key="1">
    <citation type="journal article" date="2018" name="Gigascience">
        <title>Genome assembly of the Pink Ipe (Handroanthus impetiginosus, Bignoniaceae), a highly valued, ecologically keystone Neotropical timber forest tree.</title>
        <authorList>
            <person name="Silva-Junior O.B."/>
            <person name="Grattapaglia D."/>
            <person name="Novaes E."/>
            <person name="Collevatti R.G."/>
        </authorList>
    </citation>
    <scope>NUCLEOTIDE SEQUENCE [LARGE SCALE GENOMIC DNA]</scope>
    <source>
        <strain evidence="4">cv. UFG-1</strain>
    </source>
</reference>
<evidence type="ECO:0000256" key="2">
    <source>
        <dbReference type="SAM" id="Phobius"/>
    </source>
</evidence>
<keyword evidence="4" id="KW-1185">Reference proteome</keyword>
<organism evidence="3 4">
    <name type="scientific">Handroanthus impetiginosus</name>
    <dbReference type="NCBI Taxonomy" id="429701"/>
    <lineage>
        <taxon>Eukaryota</taxon>
        <taxon>Viridiplantae</taxon>
        <taxon>Streptophyta</taxon>
        <taxon>Embryophyta</taxon>
        <taxon>Tracheophyta</taxon>
        <taxon>Spermatophyta</taxon>
        <taxon>Magnoliopsida</taxon>
        <taxon>eudicotyledons</taxon>
        <taxon>Gunneridae</taxon>
        <taxon>Pentapetalae</taxon>
        <taxon>asterids</taxon>
        <taxon>lamiids</taxon>
        <taxon>Lamiales</taxon>
        <taxon>Bignoniaceae</taxon>
        <taxon>Crescentiina</taxon>
        <taxon>Tabebuia alliance</taxon>
        <taxon>Handroanthus</taxon>
    </lineage>
</organism>
<feature type="transmembrane region" description="Helical" evidence="2">
    <location>
        <begin position="96"/>
        <end position="117"/>
    </location>
</feature>
<proteinExistence type="predicted"/>